<gene>
    <name evidence="2" type="ORF">ACFSC0_06405</name>
</gene>
<reference evidence="3" key="1">
    <citation type="journal article" date="2019" name="Int. J. Syst. Evol. Microbiol.">
        <title>The Global Catalogue of Microorganisms (GCM) 10K type strain sequencing project: providing services to taxonomists for standard genome sequencing and annotation.</title>
        <authorList>
            <consortium name="The Broad Institute Genomics Platform"/>
            <consortium name="The Broad Institute Genome Sequencing Center for Infectious Disease"/>
            <person name="Wu L."/>
            <person name="Ma J."/>
        </authorList>
    </citation>
    <scope>NUCLEOTIDE SEQUENCE [LARGE SCALE GENOMIC DNA]</scope>
    <source>
        <strain evidence="3">DFY28</strain>
    </source>
</reference>
<proteinExistence type="predicted"/>
<evidence type="ECO:0000256" key="1">
    <source>
        <dbReference type="SAM" id="MobiDB-lite"/>
    </source>
</evidence>
<protein>
    <submittedName>
        <fullName evidence="2">Uncharacterized protein</fullName>
    </submittedName>
</protein>
<accession>A0ABW4N2Y8</accession>
<sequence>MTPAVHQLRPPGDPPDEDGITASPYGQFPQEHDDLPYKVEVWDPTGEAIELVVAISVSPAIGYAAYYAATREYPGRAITLRHKGSVISRWTGQPH</sequence>
<organism evidence="2 3">
    <name type="scientific">Phenylobacterium terrae</name>
    <dbReference type="NCBI Taxonomy" id="2665495"/>
    <lineage>
        <taxon>Bacteria</taxon>
        <taxon>Pseudomonadati</taxon>
        <taxon>Pseudomonadota</taxon>
        <taxon>Alphaproteobacteria</taxon>
        <taxon>Caulobacterales</taxon>
        <taxon>Caulobacteraceae</taxon>
        <taxon>Phenylobacterium</taxon>
    </lineage>
</organism>
<evidence type="ECO:0000313" key="3">
    <source>
        <dbReference type="Proteomes" id="UP001597237"/>
    </source>
</evidence>
<feature type="region of interest" description="Disordered" evidence="1">
    <location>
        <begin position="1"/>
        <end position="31"/>
    </location>
</feature>
<dbReference type="Proteomes" id="UP001597237">
    <property type="component" value="Unassembled WGS sequence"/>
</dbReference>
<keyword evidence="3" id="KW-1185">Reference proteome</keyword>
<dbReference type="RefSeq" id="WP_377282456.1">
    <property type="nucleotide sequence ID" value="NZ_JBHRSI010000007.1"/>
</dbReference>
<name>A0ABW4N2Y8_9CAUL</name>
<dbReference type="EMBL" id="JBHUEY010000001">
    <property type="protein sequence ID" value="MFD1783020.1"/>
    <property type="molecule type" value="Genomic_DNA"/>
</dbReference>
<comment type="caution">
    <text evidence="2">The sequence shown here is derived from an EMBL/GenBank/DDBJ whole genome shotgun (WGS) entry which is preliminary data.</text>
</comment>
<evidence type="ECO:0000313" key="2">
    <source>
        <dbReference type="EMBL" id="MFD1783020.1"/>
    </source>
</evidence>